<evidence type="ECO:0000313" key="2">
    <source>
        <dbReference type="Proteomes" id="UP000585507"/>
    </source>
</evidence>
<sequence>MPRFFWANYLPQNLGGHQLYLMGLRDTKGDLFSGKTAYRLRIPASVPVDKLGSEILYSQKTKPLIPNALYALTWISTRPSPGKPIWTVRSTSTAATRL</sequence>
<gene>
    <name evidence="1" type="ORF">GGD55_001705</name>
</gene>
<comment type="caution">
    <text evidence="1">The sequence shown here is derived from an EMBL/GenBank/DDBJ whole genome shotgun (WGS) entry which is preliminary data.</text>
</comment>
<dbReference type="InterPro" id="IPR037049">
    <property type="entry name" value="DUF1214_C_sf"/>
</dbReference>
<reference evidence="1 2" key="1">
    <citation type="submission" date="2020-08" db="EMBL/GenBank/DDBJ databases">
        <title>Genomic Encyclopedia of Type Strains, Phase IV (KMG-V): Genome sequencing to study the core and pangenomes of soil and plant-associated prokaryotes.</title>
        <authorList>
            <person name="Whitman W."/>
        </authorList>
    </citation>
    <scope>NUCLEOTIDE SEQUENCE [LARGE SCALE GENOMIC DNA]</scope>
    <source>
        <strain evidence="1 2">SEMIA 4084</strain>
    </source>
</reference>
<accession>A0A7W8X806</accession>
<dbReference type="Gene3D" id="2.60.120.600">
    <property type="entry name" value="Domain of unknown function DUF1214, C-terminal domain"/>
    <property type="match status" value="1"/>
</dbReference>
<evidence type="ECO:0000313" key="1">
    <source>
        <dbReference type="EMBL" id="MBB5535022.1"/>
    </source>
</evidence>
<dbReference type="RefSeq" id="WP_026203084.1">
    <property type="nucleotide sequence ID" value="NZ_JACHBK010000003.1"/>
</dbReference>
<dbReference type="EMBL" id="JACHBK010000003">
    <property type="protein sequence ID" value="MBB5535022.1"/>
    <property type="molecule type" value="Genomic_DNA"/>
</dbReference>
<dbReference type="AlphaFoldDB" id="A0A7W8X806"/>
<dbReference type="SUPFAM" id="SSF160935">
    <property type="entry name" value="VPA0735-like"/>
    <property type="match status" value="1"/>
</dbReference>
<organism evidence="1 2">
    <name type="scientific">Rhizobium giardinii</name>
    <dbReference type="NCBI Taxonomy" id="56731"/>
    <lineage>
        <taxon>Bacteria</taxon>
        <taxon>Pseudomonadati</taxon>
        <taxon>Pseudomonadota</taxon>
        <taxon>Alphaproteobacteria</taxon>
        <taxon>Hyphomicrobiales</taxon>
        <taxon>Rhizobiaceae</taxon>
        <taxon>Rhizobium/Agrobacterium group</taxon>
        <taxon>Rhizobium</taxon>
    </lineage>
</organism>
<proteinExistence type="predicted"/>
<keyword evidence="2" id="KW-1185">Reference proteome</keyword>
<name>A0A7W8X806_9HYPH</name>
<dbReference type="Proteomes" id="UP000585507">
    <property type="component" value="Unassembled WGS sequence"/>
</dbReference>
<protein>
    <submittedName>
        <fullName evidence="1">Uncharacterized protein</fullName>
    </submittedName>
</protein>